<evidence type="ECO:0000313" key="1">
    <source>
        <dbReference type="EMBL" id="PTN78190.1"/>
    </source>
</evidence>
<reference evidence="2 4" key="2">
    <citation type="submission" date="2018-06" db="EMBL/GenBank/DDBJ databases">
        <authorList>
            <consortium name="Pathogen Informatics"/>
            <person name="Doyle S."/>
        </authorList>
    </citation>
    <scope>NUCLEOTIDE SEQUENCE [LARGE SCALE GENOMIC DNA]</scope>
    <source>
        <strain evidence="2 4">NCTC13379</strain>
    </source>
</reference>
<gene>
    <name evidence="1" type="ORF">DAI13_10685</name>
    <name evidence="2" type="ORF">NCTC13379_01721</name>
</gene>
<proteinExistence type="predicted"/>
<sequence length="70" mass="8026">MKLIYVLSGKEENKNYVKKFVGNYCSFGPKEDAKAFTSEEAEQMRRLLENSVGNAFVIDDDREVKNGFQV</sequence>
<reference evidence="1 3" key="1">
    <citation type="submission" date="2018-04" db="EMBL/GenBank/DDBJ databases">
        <authorList>
            <person name="Van Tyne D."/>
        </authorList>
    </citation>
    <scope>NUCLEOTIDE SEQUENCE [LARGE SCALE GENOMIC DNA]</scope>
    <source>
        <strain evidence="1 3">B2535</strain>
    </source>
</reference>
<evidence type="ECO:0000313" key="4">
    <source>
        <dbReference type="Proteomes" id="UP000254396"/>
    </source>
</evidence>
<dbReference type="EMBL" id="PZZH01000001">
    <property type="protein sequence ID" value="PTN78190.1"/>
    <property type="molecule type" value="Genomic_DNA"/>
</dbReference>
<evidence type="ECO:0000313" key="2">
    <source>
        <dbReference type="EMBL" id="STP65654.1"/>
    </source>
</evidence>
<protein>
    <submittedName>
        <fullName evidence="1">Uncharacterized protein</fullName>
    </submittedName>
</protein>
<dbReference type="Proteomes" id="UP000254396">
    <property type="component" value="Unassembled WGS sequence"/>
</dbReference>
<comment type="caution">
    <text evidence="1">The sequence shown here is derived from an EMBL/GenBank/DDBJ whole genome shotgun (WGS) entry which is preliminary data.</text>
</comment>
<dbReference type="EMBL" id="UGIX01000001">
    <property type="protein sequence ID" value="STP65654.1"/>
    <property type="molecule type" value="Genomic_DNA"/>
</dbReference>
<name>A0A855UBR7_ENTFL</name>
<dbReference type="Proteomes" id="UP000244140">
    <property type="component" value="Unassembled WGS sequence"/>
</dbReference>
<dbReference type="RefSeq" id="WP_002399583.1">
    <property type="nucleotide sequence ID" value="NZ_AP026714.1"/>
</dbReference>
<accession>A0A855UBR7</accession>
<organism evidence="1 3">
    <name type="scientific">Enterococcus faecalis</name>
    <name type="common">Streptococcus faecalis</name>
    <dbReference type="NCBI Taxonomy" id="1351"/>
    <lineage>
        <taxon>Bacteria</taxon>
        <taxon>Bacillati</taxon>
        <taxon>Bacillota</taxon>
        <taxon>Bacilli</taxon>
        <taxon>Lactobacillales</taxon>
        <taxon>Enterococcaceae</taxon>
        <taxon>Enterococcus</taxon>
    </lineage>
</organism>
<evidence type="ECO:0000313" key="3">
    <source>
        <dbReference type="Proteomes" id="UP000244140"/>
    </source>
</evidence>
<dbReference type="AlphaFoldDB" id="A0A855UBR7"/>